<dbReference type="Gene3D" id="3.90.1750.20">
    <property type="entry name" value="Putative Large Serine Recombinase, Chain B, Domain 2"/>
    <property type="match status" value="1"/>
</dbReference>
<dbReference type="PANTHER" id="PTHR30461">
    <property type="entry name" value="DNA-INVERTASE FROM LAMBDOID PROPHAGE"/>
    <property type="match status" value="1"/>
</dbReference>
<dbReference type="Gene3D" id="3.40.50.1390">
    <property type="entry name" value="Resolvase, N-terminal catalytic domain"/>
    <property type="match status" value="1"/>
</dbReference>
<protein>
    <submittedName>
        <fullName evidence="4">Site-specific DNA recombinase</fullName>
    </submittedName>
</protein>
<evidence type="ECO:0000313" key="5">
    <source>
        <dbReference type="Proteomes" id="UP000198253"/>
    </source>
</evidence>
<dbReference type="CDD" id="cd00338">
    <property type="entry name" value="Ser_Recombinase"/>
    <property type="match status" value="1"/>
</dbReference>
<dbReference type="InterPro" id="IPR038109">
    <property type="entry name" value="DNA_bind_recomb_sf"/>
</dbReference>
<dbReference type="GO" id="GO:0003677">
    <property type="term" value="F:DNA binding"/>
    <property type="evidence" value="ECO:0007669"/>
    <property type="project" value="UniProtKB-KW"/>
</dbReference>
<reference evidence="5" key="1">
    <citation type="submission" date="2016-06" db="EMBL/GenBank/DDBJ databases">
        <authorList>
            <person name="Varghese N."/>
            <person name="Submissions Spin"/>
        </authorList>
    </citation>
    <scope>NUCLEOTIDE SEQUENCE [LARGE SCALE GENOMIC DNA]</scope>
    <source>
        <strain evidence="5">DSM 43816</strain>
    </source>
</reference>
<keyword evidence="2" id="KW-0233">DNA recombination</keyword>
<organism evidence="4 5">
    <name type="scientific">Micromonospora echinospora</name>
    <name type="common">Micromonospora purpurea</name>
    <dbReference type="NCBI Taxonomy" id="1877"/>
    <lineage>
        <taxon>Bacteria</taxon>
        <taxon>Bacillati</taxon>
        <taxon>Actinomycetota</taxon>
        <taxon>Actinomycetes</taxon>
        <taxon>Micromonosporales</taxon>
        <taxon>Micromonosporaceae</taxon>
        <taxon>Micromonospora</taxon>
    </lineage>
</organism>
<dbReference type="InterPro" id="IPR036162">
    <property type="entry name" value="Resolvase-like_N_sf"/>
</dbReference>
<name>A0A1C5AAC4_MICEC</name>
<dbReference type="SUPFAM" id="SSF53041">
    <property type="entry name" value="Resolvase-like"/>
    <property type="match status" value="1"/>
</dbReference>
<gene>
    <name evidence="4" type="ORF">GA0070618_6621</name>
</gene>
<dbReference type="Pfam" id="PF00239">
    <property type="entry name" value="Resolvase"/>
    <property type="match status" value="1"/>
</dbReference>
<evidence type="ECO:0000313" key="4">
    <source>
        <dbReference type="EMBL" id="SCF42160.1"/>
    </source>
</evidence>
<dbReference type="InterPro" id="IPR050639">
    <property type="entry name" value="SSR_resolvase"/>
</dbReference>
<dbReference type="InterPro" id="IPR011109">
    <property type="entry name" value="DNA_bind_recombinase_dom"/>
</dbReference>
<feature type="domain" description="Recombinase" evidence="3">
    <location>
        <begin position="181"/>
        <end position="298"/>
    </location>
</feature>
<dbReference type="EMBL" id="LT607413">
    <property type="protein sequence ID" value="SCF42160.1"/>
    <property type="molecule type" value="Genomic_DNA"/>
</dbReference>
<dbReference type="GO" id="GO:0000150">
    <property type="term" value="F:DNA strand exchange activity"/>
    <property type="evidence" value="ECO:0007669"/>
    <property type="project" value="InterPro"/>
</dbReference>
<dbReference type="InParanoid" id="A0A1C5AAC4"/>
<dbReference type="PROSITE" id="PS51737">
    <property type="entry name" value="RECOMBINASE_DNA_BIND"/>
    <property type="match status" value="1"/>
</dbReference>
<dbReference type="Pfam" id="PF07508">
    <property type="entry name" value="Recombinase"/>
    <property type="match status" value="1"/>
</dbReference>
<dbReference type="SMART" id="SM00857">
    <property type="entry name" value="Resolvase"/>
    <property type="match status" value="1"/>
</dbReference>
<dbReference type="PANTHER" id="PTHR30461:SF2">
    <property type="entry name" value="SERINE RECOMBINASE PINE-RELATED"/>
    <property type="match status" value="1"/>
</dbReference>
<dbReference type="Proteomes" id="UP000198253">
    <property type="component" value="Chromosome I"/>
</dbReference>
<keyword evidence="1" id="KW-0238">DNA-binding</keyword>
<evidence type="ECO:0000259" key="3">
    <source>
        <dbReference type="PROSITE" id="PS51737"/>
    </source>
</evidence>
<dbReference type="RefSeq" id="WP_088985109.1">
    <property type="nucleotide sequence ID" value="NZ_LT607413.1"/>
</dbReference>
<evidence type="ECO:0000256" key="1">
    <source>
        <dbReference type="ARBA" id="ARBA00023125"/>
    </source>
</evidence>
<evidence type="ECO:0000256" key="2">
    <source>
        <dbReference type="ARBA" id="ARBA00023172"/>
    </source>
</evidence>
<dbReference type="AlphaFoldDB" id="A0A1C5AAC4"/>
<proteinExistence type="predicted"/>
<dbReference type="InterPro" id="IPR006119">
    <property type="entry name" value="Resolv_N"/>
</dbReference>
<accession>A0A1C5AAC4</accession>
<keyword evidence="5" id="KW-1185">Reference proteome</keyword>
<dbReference type="OrthoDB" id="4367319at2"/>
<sequence length="514" mass="57063">MSLPITGPALGRRRLRASIYIRLSHAADASNTSLDDMINKCRALLAAEDFEEIALHIDDGISGGVRDRPEFIAWLDDARHGRCEVLVAHHVDRMTREGLNVAAMILDVQEGKDPVTGKIVRPPVRLMDTTGLDSDNGTAFRIMFLIKAETARDERENARRRVAGRATRLRLAGRWPGGEVPFGYRIVPARDGKGKTLAQHDEEAAALKDCASLILRGQTLGRAVRWMNYHGPSPRRAEQWSRTTLAQALTGDHILGRVTIGNVLQRDAKGFPFAPFPEVLDLPTVTALRQALARNADPTKSPRGPRKPARLGSRLIECSGCGKFLTVTRTKTAYRPRSRPGEVRRYELITYRCQEKSEGRRCERPVLVSALPFEQYLERRFLEDFGHAPMFEERVIVADGGALAAVEEALAGLLARLATAATAETFAQLQALQAQRDELIAAPREPIVTRVPTGLTMAEEWEARDTEGRRELLSDAYELLRLHPGKRGGKGYFDPARLEAIPFEGAHDPDPEFV</sequence>